<dbReference type="PANTHER" id="PTHR34368">
    <property type="entry name" value="OS01G0962200 PROTEIN"/>
    <property type="match status" value="1"/>
</dbReference>
<keyword evidence="3" id="KW-1185">Reference proteome</keyword>
<accession>A0ABW3WI28</accession>
<dbReference type="Proteomes" id="UP001597158">
    <property type="component" value="Unassembled WGS sequence"/>
</dbReference>
<evidence type="ECO:0000313" key="2">
    <source>
        <dbReference type="EMBL" id="MFD1265596.1"/>
    </source>
</evidence>
<reference evidence="3" key="1">
    <citation type="journal article" date="2019" name="Int. J. Syst. Evol. Microbiol.">
        <title>The Global Catalogue of Microorganisms (GCM) 10K type strain sequencing project: providing services to taxonomists for standard genome sequencing and annotation.</title>
        <authorList>
            <consortium name="The Broad Institute Genomics Platform"/>
            <consortium name="The Broad Institute Genome Sequencing Center for Infectious Disease"/>
            <person name="Wu L."/>
            <person name="Ma J."/>
        </authorList>
    </citation>
    <scope>NUCLEOTIDE SEQUENCE [LARGE SCALE GENOMIC DNA]</scope>
    <source>
        <strain evidence="3">CCUG 48884</strain>
    </source>
</reference>
<sequence length="260" mass="27452">MSPRRPKTWHAQATALAVLGVSALALALVAPIPQSPLYHQFADTRALAIGRLLIPNAADVLSSLAFCAAGLAGLVRGAHAPPSQRMALRVFFIGLVLTGAGSAWYHLDPSSASLFWDRLAMCIAFAGALGALAGERLGDRAARRWLGGWLLLGASALALWVLKDDLRLYVLTQFGGFMVLLIWLRHSVRPGACALPWGWLLVAYGLAKVFEAADTSIWTLSGQLIAGHALKHLAAAAGVIPLLIALSRADRGLDQGSGGR</sequence>
<gene>
    <name evidence="2" type="ORF">ACFQ4M_18635</name>
</gene>
<keyword evidence="1" id="KW-0472">Membrane</keyword>
<dbReference type="RefSeq" id="WP_277832964.1">
    <property type="nucleotide sequence ID" value="NZ_JARQZE010000006.1"/>
</dbReference>
<evidence type="ECO:0008006" key="4">
    <source>
        <dbReference type="Google" id="ProtNLM"/>
    </source>
</evidence>
<feature type="transmembrane region" description="Helical" evidence="1">
    <location>
        <begin position="87"/>
        <end position="107"/>
    </location>
</feature>
<feature type="transmembrane region" description="Helical" evidence="1">
    <location>
        <begin position="168"/>
        <end position="184"/>
    </location>
</feature>
<feature type="transmembrane region" description="Helical" evidence="1">
    <location>
        <begin position="191"/>
        <end position="210"/>
    </location>
</feature>
<evidence type="ECO:0000313" key="3">
    <source>
        <dbReference type="Proteomes" id="UP001597158"/>
    </source>
</evidence>
<comment type="caution">
    <text evidence="2">The sequence shown here is derived from an EMBL/GenBank/DDBJ whole genome shotgun (WGS) entry which is preliminary data.</text>
</comment>
<organism evidence="2 3">
    <name type="scientific">Thauera mechernichensis</name>
    <dbReference type="NCBI Taxonomy" id="82788"/>
    <lineage>
        <taxon>Bacteria</taxon>
        <taxon>Pseudomonadati</taxon>
        <taxon>Pseudomonadota</taxon>
        <taxon>Betaproteobacteria</taxon>
        <taxon>Rhodocyclales</taxon>
        <taxon>Zoogloeaceae</taxon>
        <taxon>Thauera</taxon>
    </lineage>
</organism>
<evidence type="ECO:0000256" key="1">
    <source>
        <dbReference type="SAM" id="Phobius"/>
    </source>
</evidence>
<name>A0ABW3WI28_9RHOO</name>
<feature type="transmembrane region" description="Helical" evidence="1">
    <location>
        <begin position="145"/>
        <end position="162"/>
    </location>
</feature>
<dbReference type="PANTHER" id="PTHR34368:SF1">
    <property type="entry name" value="OS01G0962200 PROTEIN"/>
    <property type="match status" value="1"/>
</dbReference>
<proteinExistence type="predicted"/>
<feature type="transmembrane region" description="Helical" evidence="1">
    <location>
        <begin position="113"/>
        <end position="133"/>
    </location>
</feature>
<dbReference type="EMBL" id="JBHTMC010000034">
    <property type="protein sequence ID" value="MFD1265596.1"/>
    <property type="molecule type" value="Genomic_DNA"/>
</dbReference>
<feature type="transmembrane region" description="Helical" evidence="1">
    <location>
        <begin position="53"/>
        <end position="75"/>
    </location>
</feature>
<protein>
    <recommendedName>
        <fullName evidence="4">Alkaline phytoceramidase</fullName>
    </recommendedName>
</protein>
<keyword evidence="1" id="KW-0812">Transmembrane</keyword>
<feature type="transmembrane region" description="Helical" evidence="1">
    <location>
        <begin position="230"/>
        <end position="247"/>
    </location>
</feature>
<keyword evidence="1" id="KW-1133">Transmembrane helix</keyword>